<reference evidence="3" key="1">
    <citation type="submission" date="2010-05" db="EMBL/GenBank/DDBJ databases">
        <title>The genome sequence of Magnaporthe poae strain ATCC 64411.</title>
        <authorList>
            <person name="Ma L.-J."/>
            <person name="Dead R."/>
            <person name="Young S."/>
            <person name="Zeng Q."/>
            <person name="Koehrsen M."/>
            <person name="Alvarado L."/>
            <person name="Berlin A."/>
            <person name="Chapman S.B."/>
            <person name="Chen Z."/>
            <person name="Freedman E."/>
            <person name="Gellesch M."/>
            <person name="Goldberg J."/>
            <person name="Griggs A."/>
            <person name="Gujja S."/>
            <person name="Heilman E.R."/>
            <person name="Heiman D."/>
            <person name="Hepburn T."/>
            <person name="Howarth C."/>
            <person name="Jen D."/>
            <person name="Larson L."/>
            <person name="Mehta T."/>
            <person name="Neiman D."/>
            <person name="Pearson M."/>
            <person name="Roberts A."/>
            <person name="Saif S."/>
            <person name="Shea T."/>
            <person name="Shenoy N."/>
            <person name="Sisk P."/>
            <person name="Stolte C."/>
            <person name="Sykes S."/>
            <person name="Walk T."/>
            <person name="White J."/>
            <person name="Yandava C."/>
            <person name="Haas B."/>
            <person name="Nusbaum C."/>
            <person name="Birren B."/>
        </authorList>
    </citation>
    <scope>NUCLEOTIDE SEQUENCE [LARGE SCALE GENOMIC DNA]</scope>
    <source>
        <strain evidence="3">ATCC 64411 / 73-15</strain>
    </source>
</reference>
<dbReference type="EMBL" id="ADBL01002027">
    <property type="status" value="NOT_ANNOTATED_CDS"/>
    <property type="molecule type" value="Genomic_DNA"/>
</dbReference>
<dbReference type="EnsemblFungi" id="MAPG_08395T0">
    <property type="protein sequence ID" value="MAPG_08395T0"/>
    <property type="gene ID" value="MAPG_08395"/>
</dbReference>
<gene>
    <name evidence="1" type="ORF">MAPG_08395</name>
</gene>
<sequence>MPSQQLYKQGDLIQGIVDRGPNGPYSVQGTVLQDDDPNCNSLSVRVRVAVTNLYLIQRQAGGRWYDVSDEKRVVQVLRAAMVLIEEEAVGVVGHGRWTLW</sequence>
<protein>
    <submittedName>
        <fullName evidence="1 2">Uncharacterized protein</fullName>
    </submittedName>
</protein>
<evidence type="ECO:0000313" key="1">
    <source>
        <dbReference type="EMBL" id="KLU89424.1"/>
    </source>
</evidence>
<evidence type="ECO:0000313" key="2">
    <source>
        <dbReference type="EnsemblFungi" id="MAPG_08395T0"/>
    </source>
</evidence>
<dbReference type="eggNOG" id="ENOG502RNAQ">
    <property type="taxonomic scope" value="Eukaryota"/>
</dbReference>
<reference evidence="1" key="2">
    <citation type="submission" date="2010-05" db="EMBL/GenBank/DDBJ databases">
        <title>The Genome Sequence of Magnaporthe poae strain ATCC 64411.</title>
        <authorList>
            <consortium name="The Broad Institute Genome Sequencing Platform"/>
            <consortium name="Broad Institute Genome Sequencing Center for Infectious Disease"/>
            <person name="Ma L.-J."/>
            <person name="Dead R."/>
            <person name="Young S."/>
            <person name="Zeng Q."/>
            <person name="Koehrsen M."/>
            <person name="Alvarado L."/>
            <person name="Berlin A."/>
            <person name="Chapman S.B."/>
            <person name="Chen Z."/>
            <person name="Freedman E."/>
            <person name="Gellesch M."/>
            <person name="Goldberg J."/>
            <person name="Griggs A."/>
            <person name="Gujja S."/>
            <person name="Heilman E.R."/>
            <person name="Heiman D."/>
            <person name="Hepburn T."/>
            <person name="Howarth C."/>
            <person name="Jen D."/>
            <person name="Larson L."/>
            <person name="Mehta T."/>
            <person name="Neiman D."/>
            <person name="Pearson M."/>
            <person name="Roberts A."/>
            <person name="Saif S."/>
            <person name="Shea T."/>
            <person name="Shenoy N."/>
            <person name="Sisk P."/>
            <person name="Stolte C."/>
            <person name="Sykes S."/>
            <person name="Walk T."/>
            <person name="White J."/>
            <person name="Yandava C."/>
            <person name="Haas B."/>
            <person name="Nusbaum C."/>
            <person name="Birren B."/>
        </authorList>
    </citation>
    <scope>NUCLEOTIDE SEQUENCE</scope>
    <source>
        <strain evidence="1">ATCC 64411</strain>
    </source>
</reference>
<dbReference type="Proteomes" id="UP000011715">
    <property type="component" value="Unassembled WGS sequence"/>
</dbReference>
<proteinExistence type="predicted"/>
<accession>A0A0C4E791</accession>
<reference evidence="2" key="4">
    <citation type="journal article" date="2015" name="G3 (Bethesda)">
        <title>Genome sequences of three phytopathogenic species of the Magnaporthaceae family of fungi.</title>
        <authorList>
            <person name="Okagaki L.H."/>
            <person name="Nunes C.C."/>
            <person name="Sailsbery J."/>
            <person name="Clay B."/>
            <person name="Brown D."/>
            <person name="John T."/>
            <person name="Oh Y."/>
            <person name="Young N."/>
            <person name="Fitzgerald M."/>
            <person name="Haas B.J."/>
            <person name="Zeng Q."/>
            <person name="Young S."/>
            <person name="Adiconis X."/>
            <person name="Fan L."/>
            <person name="Levin J.Z."/>
            <person name="Mitchell T.K."/>
            <person name="Okubara P.A."/>
            <person name="Farman M.L."/>
            <person name="Kohn L.M."/>
            <person name="Birren B."/>
            <person name="Ma L.-J."/>
            <person name="Dean R.A."/>
        </authorList>
    </citation>
    <scope>NUCLEOTIDE SEQUENCE</scope>
    <source>
        <strain evidence="2">ATCC 64411 / 73-15</strain>
    </source>
</reference>
<dbReference type="EMBL" id="GL876973">
    <property type="protein sequence ID" value="KLU89424.1"/>
    <property type="molecule type" value="Genomic_DNA"/>
</dbReference>
<dbReference type="AlphaFoldDB" id="A0A0C4E791"/>
<reference evidence="2" key="5">
    <citation type="submission" date="2015-06" db="UniProtKB">
        <authorList>
            <consortium name="EnsemblFungi"/>
        </authorList>
    </citation>
    <scope>IDENTIFICATION</scope>
    <source>
        <strain evidence="2">ATCC 64411</strain>
    </source>
</reference>
<dbReference type="OrthoDB" id="10476647at2759"/>
<dbReference type="VEuPathDB" id="FungiDB:MAPG_08395"/>
<name>A0A0C4E791_MAGP6</name>
<reference evidence="1" key="3">
    <citation type="submission" date="2011-03" db="EMBL/GenBank/DDBJ databases">
        <title>Annotation of Magnaporthe poae ATCC 64411.</title>
        <authorList>
            <person name="Ma L.-J."/>
            <person name="Dead R."/>
            <person name="Young S.K."/>
            <person name="Zeng Q."/>
            <person name="Gargeya S."/>
            <person name="Fitzgerald M."/>
            <person name="Haas B."/>
            <person name="Abouelleil A."/>
            <person name="Alvarado L."/>
            <person name="Arachchi H.M."/>
            <person name="Berlin A."/>
            <person name="Brown A."/>
            <person name="Chapman S.B."/>
            <person name="Chen Z."/>
            <person name="Dunbar C."/>
            <person name="Freedman E."/>
            <person name="Gearin G."/>
            <person name="Gellesch M."/>
            <person name="Goldberg J."/>
            <person name="Griggs A."/>
            <person name="Gujja S."/>
            <person name="Heiman D."/>
            <person name="Howarth C."/>
            <person name="Larson L."/>
            <person name="Lui A."/>
            <person name="MacDonald P.J.P."/>
            <person name="Mehta T."/>
            <person name="Montmayeur A."/>
            <person name="Murphy C."/>
            <person name="Neiman D."/>
            <person name="Pearson M."/>
            <person name="Priest M."/>
            <person name="Roberts A."/>
            <person name="Saif S."/>
            <person name="Shea T."/>
            <person name="Shenoy N."/>
            <person name="Sisk P."/>
            <person name="Stolte C."/>
            <person name="Sykes S."/>
            <person name="Yandava C."/>
            <person name="Wortman J."/>
            <person name="Nusbaum C."/>
            <person name="Birren B."/>
        </authorList>
    </citation>
    <scope>NUCLEOTIDE SEQUENCE</scope>
    <source>
        <strain evidence="1">ATCC 64411</strain>
    </source>
</reference>
<organism evidence="2 3">
    <name type="scientific">Magnaporthiopsis poae (strain ATCC 64411 / 73-15)</name>
    <name type="common">Kentucky bluegrass fungus</name>
    <name type="synonym">Magnaporthe poae</name>
    <dbReference type="NCBI Taxonomy" id="644358"/>
    <lineage>
        <taxon>Eukaryota</taxon>
        <taxon>Fungi</taxon>
        <taxon>Dikarya</taxon>
        <taxon>Ascomycota</taxon>
        <taxon>Pezizomycotina</taxon>
        <taxon>Sordariomycetes</taxon>
        <taxon>Sordariomycetidae</taxon>
        <taxon>Magnaporthales</taxon>
        <taxon>Magnaporthaceae</taxon>
        <taxon>Magnaporthiopsis</taxon>
    </lineage>
</organism>
<keyword evidence="3" id="KW-1185">Reference proteome</keyword>
<evidence type="ECO:0000313" key="3">
    <source>
        <dbReference type="Proteomes" id="UP000011715"/>
    </source>
</evidence>